<name>I5C938_9BACT</name>
<evidence type="ECO:0000313" key="7">
    <source>
        <dbReference type="Proteomes" id="UP000005551"/>
    </source>
</evidence>
<dbReference type="InterPro" id="IPR050301">
    <property type="entry name" value="NTE"/>
</dbReference>
<evidence type="ECO:0000256" key="1">
    <source>
        <dbReference type="ARBA" id="ARBA00022801"/>
    </source>
</evidence>
<dbReference type="PANTHER" id="PTHR14226">
    <property type="entry name" value="NEUROPATHY TARGET ESTERASE/SWISS CHEESE D.MELANOGASTER"/>
    <property type="match status" value="1"/>
</dbReference>
<organism evidence="6 7">
    <name type="scientific">Nitritalea halalkaliphila LW7</name>
    <dbReference type="NCBI Taxonomy" id="1189621"/>
    <lineage>
        <taxon>Bacteria</taxon>
        <taxon>Pseudomonadati</taxon>
        <taxon>Bacteroidota</taxon>
        <taxon>Cytophagia</taxon>
        <taxon>Cytophagales</taxon>
        <taxon>Cyclobacteriaceae</taxon>
        <taxon>Nitritalea</taxon>
    </lineage>
</organism>
<feature type="short sequence motif" description="GXSXG" evidence="4">
    <location>
        <begin position="71"/>
        <end position="75"/>
    </location>
</feature>
<dbReference type="Proteomes" id="UP000005551">
    <property type="component" value="Unassembled WGS sequence"/>
</dbReference>
<comment type="caution">
    <text evidence="4">Lacks conserved residue(s) required for the propagation of feature annotation.</text>
</comment>
<dbReference type="InterPro" id="IPR016035">
    <property type="entry name" value="Acyl_Trfase/lysoPLipase"/>
</dbReference>
<evidence type="ECO:0000259" key="5">
    <source>
        <dbReference type="PROSITE" id="PS51635"/>
    </source>
</evidence>
<evidence type="ECO:0000256" key="3">
    <source>
        <dbReference type="ARBA" id="ARBA00023098"/>
    </source>
</evidence>
<dbReference type="OrthoDB" id="9770965at2"/>
<dbReference type="Pfam" id="PF01734">
    <property type="entry name" value="Patatin"/>
    <property type="match status" value="1"/>
</dbReference>
<dbReference type="EMBL" id="AJYA01000007">
    <property type="protein sequence ID" value="EIM78340.1"/>
    <property type="molecule type" value="Genomic_DNA"/>
</dbReference>
<dbReference type="STRING" id="1189621.A3SI_03555"/>
<dbReference type="GO" id="GO:0016787">
    <property type="term" value="F:hydrolase activity"/>
    <property type="evidence" value="ECO:0007669"/>
    <property type="project" value="UniProtKB-KW"/>
</dbReference>
<sequence>MLRFVFVLLLLLTAVFFAGTAKDLTPADSSLRMDRPRVGLVLSGGGAKGFAHIEVLREMERAGIRPDYIAGTSMGAVVGGLYASGYSVDELEDIVRTGDWGLITSNRVRFNEIAFEEKEYYNRYLVELPIVDWRLQLPTGLIEGQELSQLLHRLTWPVKDVVDFDALPIPFRAVATDASRGVRW</sequence>
<reference evidence="6 7" key="1">
    <citation type="submission" date="2012-05" db="EMBL/GenBank/DDBJ databases">
        <title>Genome sequence of Nitritalea halalkaliphila LW7.</title>
        <authorList>
            <person name="Jangir P.K."/>
            <person name="Singh A."/>
            <person name="Shivaji S."/>
            <person name="Sharma R."/>
        </authorList>
    </citation>
    <scope>NUCLEOTIDE SEQUENCE [LARGE SCALE GENOMIC DNA]</scope>
    <source>
        <strain evidence="6 7">LW7</strain>
    </source>
</reference>
<dbReference type="AlphaFoldDB" id="I5C938"/>
<proteinExistence type="predicted"/>
<protein>
    <submittedName>
        <fullName evidence="6">Patatin</fullName>
    </submittedName>
</protein>
<evidence type="ECO:0000256" key="2">
    <source>
        <dbReference type="ARBA" id="ARBA00022963"/>
    </source>
</evidence>
<keyword evidence="7" id="KW-1185">Reference proteome</keyword>
<keyword evidence="2" id="KW-0442">Lipid degradation</keyword>
<dbReference type="GO" id="GO:0016042">
    <property type="term" value="P:lipid catabolic process"/>
    <property type="evidence" value="ECO:0007669"/>
    <property type="project" value="UniProtKB-KW"/>
</dbReference>
<dbReference type="InterPro" id="IPR002641">
    <property type="entry name" value="PNPLA_dom"/>
</dbReference>
<dbReference type="PATRIC" id="fig|1189621.3.peg.743"/>
<gene>
    <name evidence="6" type="ORF">A3SI_03555</name>
</gene>
<keyword evidence="1" id="KW-0378">Hydrolase</keyword>
<keyword evidence="3" id="KW-0443">Lipid metabolism</keyword>
<dbReference type="SUPFAM" id="SSF52151">
    <property type="entry name" value="FabD/lysophospholipase-like"/>
    <property type="match status" value="1"/>
</dbReference>
<feature type="short sequence motif" description="GXGXXG" evidence="4">
    <location>
        <begin position="44"/>
        <end position="49"/>
    </location>
</feature>
<evidence type="ECO:0000313" key="6">
    <source>
        <dbReference type="EMBL" id="EIM78340.1"/>
    </source>
</evidence>
<comment type="caution">
    <text evidence="6">The sequence shown here is derived from an EMBL/GenBank/DDBJ whole genome shotgun (WGS) entry which is preliminary data.</text>
</comment>
<dbReference type="RefSeq" id="WP_009053561.1">
    <property type="nucleotide sequence ID" value="NZ_AJYA01000007.1"/>
</dbReference>
<dbReference type="Gene3D" id="3.40.1090.10">
    <property type="entry name" value="Cytosolic phospholipase A2 catalytic domain"/>
    <property type="match status" value="1"/>
</dbReference>
<evidence type="ECO:0000256" key="4">
    <source>
        <dbReference type="PROSITE-ProRule" id="PRU01161"/>
    </source>
</evidence>
<dbReference type="PANTHER" id="PTHR14226:SF76">
    <property type="entry name" value="NTE FAMILY PROTEIN RSSA"/>
    <property type="match status" value="1"/>
</dbReference>
<dbReference type="PROSITE" id="PS51635">
    <property type="entry name" value="PNPLA"/>
    <property type="match status" value="1"/>
</dbReference>
<accession>I5C938</accession>
<feature type="domain" description="PNPLA" evidence="5">
    <location>
        <begin position="40"/>
        <end position="184"/>
    </location>
</feature>